<keyword evidence="6" id="KW-0472">Membrane</keyword>
<keyword evidence="5" id="KW-0249">Electron transport</keyword>
<comment type="caution">
    <text evidence="7">The sequence shown here is derived from an EMBL/GenBank/DDBJ whole genome shotgun (WGS) entry which is preliminary data.</text>
</comment>
<keyword evidence="4" id="KW-0809">Transit peptide</keyword>
<evidence type="ECO:0000256" key="2">
    <source>
        <dbReference type="ARBA" id="ARBA00022448"/>
    </source>
</evidence>
<dbReference type="PANTHER" id="PTHR12219:SF8">
    <property type="entry name" value="NADH DEHYDROGENASE [UBIQUINONE] IRON-SULFUR PROTEIN 4, MITOCHONDRIAL"/>
    <property type="match status" value="1"/>
</dbReference>
<dbReference type="AlphaFoldDB" id="A0A845SA18"/>
<protein>
    <recommendedName>
        <fullName evidence="9">ETC complex I subunit</fullName>
    </recommendedName>
</protein>
<evidence type="ECO:0000256" key="3">
    <source>
        <dbReference type="ARBA" id="ARBA00022660"/>
    </source>
</evidence>
<gene>
    <name evidence="7" type="ORF">EBV78_00565</name>
</gene>
<evidence type="ECO:0000256" key="5">
    <source>
        <dbReference type="ARBA" id="ARBA00022982"/>
    </source>
</evidence>
<dbReference type="Proteomes" id="UP000572953">
    <property type="component" value="Unassembled WGS sequence"/>
</dbReference>
<dbReference type="InterPro" id="IPR038532">
    <property type="entry name" value="NDUFS4-like_sf"/>
</dbReference>
<evidence type="ECO:0000256" key="1">
    <source>
        <dbReference type="ARBA" id="ARBA00004370"/>
    </source>
</evidence>
<evidence type="ECO:0000256" key="6">
    <source>
        <dbReference type="ARBA" id="ARBA00023136"/>
    </source>
</evidence>
<dbReference type="EMBL" id="RGGN01000008">
    <property type="protein sequence ID" value="NCU62581.1"/>
    <property type="molecule type" value="Genomic_DNA"/>
</dbReference>
<dbReference type="GO" id="GO:0022900">
    <property type="term" value="P:electron transport chain"/>
    <property type="evidence" value="ECO:0007669"/>
    <property type="project" value="InterPro"/>
</dbReference>
<name>A0A845SA18_9PROT</name>
<dbReference type="GO" id="GO:0016020">
    <property type="term" value="C:membrane"/>
    <property type="evidence" value="ECO:0007669"/>
    <property type="project" value="UniProtKB-SubCell"/>
</dbReference>
<organism evidence="7 8">
    <name type="scientific">Candidatus Fonsibacter lacus</name>
    <dbReference type="NCBI Taxonomy" id="2576439"/>
    <lineage>
        <taxon>Bacteria</taxon>
        <taxon>Pseudomonadati</taxon>
        <taxon>Pseudomonadota</taxon>
        <taxon>Alphaproteobacteria</taxon>
        <taxon>Candidatus Pelagibacterales</taxon>
        <taxon>Candidatus Pelagibacterales incertae sedis</taxon>
        <taxon>Candidatus Fonsibacter</taxon>
    </lineage>
</organism>
<sequence length="96" mass="11169">MNQKAKIYQPAKTAMQSGKARTKFWILEFNKSNSNKDFVMGWTSSSNTDEQVKLKFETQEQAIDYAKQNNIQFDLTTHKKNKLIIKAYADNFLNNV</sequence>
<evidence type="ECO:0000256" key="4">
    <source>
        <dbReference type="ARBA" id="ARBA00022946"/>
    </source>
</evidence>
<keyword evidence="3" id="KW-0679">Respiratory chain</keyword>
<keyword evidence="2" id="KW-0813">Transport</keyword>
<dbReference type="InterPro" id="IPR006885">
    <property type="entry name" value="NADH_UbQ_FeS_4_mit-like"/>
</dbReference>
<evidence type="ECO:0000313" key="8">
    <source>
        <dbReference type="Proteomes" id="UP000572953"/>
    </source>
</evidence>
<dbReference type="Gene3D" id="3.30.160.190">
    <property type="entry name" value="atu1810 like domain"/>
    <property type="match status" value="1"/>
</dbReference>
<evidence type="ECO:0008006" key="9">
    <source>
        <dbReference type="Google" id="ProtNLM"/>
    </source>
</evidence>
<dbReference type="Pfam" id="PF04800">
    <property type="entry name" value="NDUS4"/>
    <property type="match status" value="1"/>
</dbReference>
<comment type="subcellular location">
    <subcellularLocation>
        <location evidence="1">Membrane</location>
    </subcellularLocation>
</comment>
<evidence type="ECO:0000313" key="7">
    <source>
        <dbReference type="EMBL" id="NCU62581.1"/>
    </source>
</evidence>
<accession>A0A845SA18</accession>
<reference evidence="7 8" key="1">
    <citation type="submission" date="2018-10" db="EMBL/GenBank/DDBJ databases">
        <title>Iterative Subtractive Binning of Freshwater Chronoseries Metagenomes Recovers Nearly Complete Genomes from over Four Hundred Novel Species.</title>
        <authorList>
            <person name="Rodriguez-R L.M."/>
            <person name="Tsementzi D."/>
            <person name="Luo C."/>
            <person name="Konstantinidis K.T."/>
        </authorList>
    </citation>
    <scope>NUCLEOTIDE SEQUENCE [LARGE SCALE GENOMIC DNA]</scope>
    <source>
        <strain evidence="7">WB7_2B_003</strain>
    </source>
</reference>
<dbReference type="PANTHER" id="PTHR12219">
    <property type="entry name" value="NADH-UBIQUINONE OXIDOREDUCTASE"/>
    <property type="match status" value="1"/>
</dbReference>
<proteinExistence type="predicted"/>